<dbReference type="Gene3D" id="2.40.10.10">
    <property type="entry name" value="Trypsin-like serine proteases"/>
    <property type="match status" value="1"/>
</dbReference>
<evidence type="ECO:0000313" key="2">
    <source>
        <dbReference type="EMBL" id="KAF6199378.1"/>
    </source>
</evidence>
<feature type="compositionally biased region" description="Pro residues" evidence="1">
    <location>
        <begin position="198"/>
        <end position="220"/>
    </location>
</feature>
<dbReference type="SUPFAM" id="SSF50494">
    <property type="entry name" value="Trypsin-like serine proteases"/>
    <property type="match status" value="1"/>
</dbReference>
<comment type="caution">
    <text evidence="2">The sequence shown here is derived from an EMBL/GenBank/DDBJ whole genome shotgun (WGS) entry which is preliminary data.</text>
</comment>
<dbReference type="InterPro" id="IPR043504">
    <property type="entry name" value="Peptidase_S1_PA_chymotrypsin"/>
</dbReference>
<dbReference type="AlphaFoldDB" id="A0A8S9WTH8"/>
<evidence type="ECO:0000313" key="3">
    <source>
        <dbReference type="Proteomes" id="UP000466442"/>
    </source>
</evidence>
<name>A0A8S9WTH8_APOLU</name>
<proteinExistence type="predicted"/>
<reference evidence="2" key="1">
    <citation type="journal article" date="2021" name="Mol. Ecol. Resour.">
        <title>Apolygus lucorum genome provides insights into omnivorousness and mesophyll feeding.</title>
        <authorList>
            <person name="Liu Y."/>
            <person name="Liu H."/>
            <person name="Wang H."/>
            <person name="Huang T."/>
            <person name="Liu B."/>
            <person name="Yang B."/>
            <person name="Yin L."/>
            <person name="Li B."/>
            <person name="Zhang Y."/>
            <person name="Zhang S."/>
            <person name="Jiang F."/>
            <person name="Zhang X."/>
            <person name="Ren Y."/>
            <person name="Wang B."/>
            <person name="Wang S."/>
            <person name="Lu Y."/>
            <person name="Wu K."/>
            <person name="Fan W."/>
            <person name="Wang G."/>
        </authorList>
    </citation>
    <scope>NUCLEOTIDE SEQUENCE</scope>
    <source>
        <strain evidence="2">12Hb</strain>
    </source>
</reference>
<feature type="region of interest" description="Disordered" evidence="1">
    <location>
        <begin position="179"/>
        <end position="229"/>
    </location>
</feature>
<evidence type="ECO:0008006" key="4">
    <source>
        <dbReference type="Google" id="ProtNLM"/>
    </source>
</evidence>
<gene>
    <name evidence="2" type="ORF">GE061_007404</name>
</gene>
<feature type="compositionally biased region" description="Low complexity" evidence="1">
    <location>
        <begin position="186"/>
        <end position="197"/>
    </location>
</feature>
<dbReference type="InterPro" id="IPR009003">
    <property type="entry name" value="Peptidase_S1_PA"/>
</dbReference>
<evidence type="ECO:0000256" key="1">
    <source>
        <dbReference type="SAM" id="MobiDB-lite"/>
    </source>
</evidence>
<accession>A0A8S9WTH8</accession>
<protein>
    <recommendedName>
        <fullName evidence="4">Peptidase S1 domain-containing protein</fullName>
    </recommendedName>
</protein>
<organism evidence="2 3">
    <name type="scientific">Apolygus lucorum</name>
    <name type="common">Small green plant bug</name>
    <name type="synonym">Lygocoris lucorum</name>
    <dbReference type="NCBI Taxonomy" id="248454"/>
    <lineage>
        <taxon>Eukaryota</taxon>
        <taxon>Metazoa</taxon>
        <taxon>Ecdysozoa</taxon>
        <taxon>Arthropoda</taxon>
        <taxon>Hexapoda</taxon>
        <taxon>Insecta</taxon>
        <taxon>Pterygota</taxon>
        <taxon>Neoptera</taxon>
        <taxon>Paraneoptera</taxon>
        <taxon>Hemiptera</taxon>
        <taxon>Heteroptera</taxon>
        <taxon>Panheteroptera</taxon>
        <taxon>Cimicomorpha</taxon>
        <taxon>Miridae</taxon>
        <taxon>Mirini</taxon>
        <taxon>Apolygus</taxon>
    </lineage>
</organism>
<keyword evidence="3" id="KW-1185">Reference proteome</keyword>
<sequence length="229" mass="25229">MFWGSCLAETVKANPGDYPYFGTLLLRSRGICGATLFTPIRALTSCYCLMEEKPKEFKAPHKLHEPRRLELDMGNEGPRPTGQSRFGKLVKVHPKCERTARFFKYDYGVIEYADEDRHLCDLPDYSGPLICPKDGDSTKKVIVGTLTGRNGPYCTRTWAGSKVDEIFARLDTPLEWIKAEFPDPDPTTTTTTVAPTTKPSPGPTPPGPTPPSPTPPPSPAPTTDIVYGL</sequence>
<dbReference type="Proteomes" id="UP000466442">
    <property type="component" value="Unassembled WGS sequence"/>
</dbReference>
<dbReference type="EMBL" id="WIXP02000015">
    <property type="protein sequence ID" value="KAF6199378.1"/>
    <property type="molecule type" value="Genomic_DNA"/>
</dbReference>